<protein>
    <submittedName>
        <fullName evidence="2">Uncharacterized protein</fullName>
    </submittedName>
</protein>
<keyword evidence="3" id="KW-1185">Reference proteome</keyword>
<reference evidence="2 3" key="1">
    <citation type="journal article" date="2019" name="Nat. Ecol. Evol.">
        <title>Megaphylogeny resolves global patterns of mushroom evolution.</title>
        <authorList>
            <person name="Varga T."/>
            <person name="Krizsan K."/>
            <person name="Foldi C."/>
            <person name="Dima B."/>
            <person name="Sanchez-Garcia M."/>
            <person name="Sanchez-Ramirez S."/>
            <person name="Szollosi G.J."/>
            <person name="Szarkandi J.G."/>
            <person name="Papp V."/>
            <person name="Albert L."/>
            <person name="Andreopoulos W."/>
            <person name="Angelini C."/>
            <person name="Antonin V."/>
            <person name="Barry K.W."/>
            <person name="Bougher N.L."/>
            <person name="Buchanan P."/>
            <person name="Buyck B."/>
            <person name="Bense V."/>
            <person name="Catcheside P."/>
            <person name="Chovatia M."/>
            <person name="Cooper J."/>
            <person name="Damon W."/>
            <person name="Desjardin D."/>
            <person name="Finy P."/>
            <person name="Geml J."/>
            <person name="Haridas S."/>
            <person name="Hughes K."/>
            <person name="Justo A."/>
            <person name="Karasinski D."/>
            <person name="Kautmanova I."/>
            <person name="Kiss B."/>
            <person name="Kocsube S."/>
            <person name="Kotiranta H."/>
            <person name="LaButti K.M."/>
            <person name="Lechner B.E."/>
            <person name="Liimatainen K."/>
            <person name="Lipzen A."/>
            <person name="Lukacs Z."/>
            <person name="Mihaltcheva S."/>
            <person name="Morgado L.N."/>
            <person name="Niskanen T."/>
            <person name="Noordeloos M.E."/>
            <person name="Ohm R.A."/>
            <person name="Ortiz-Santana B."/>
            <person name="Ovrebo C."/>
            <person name="Racz N."/>
            <person name="Riley R."/>
            <person name="Savchenko A."/>
            <person name="Shiryaev A."/>
            <person name="Soop K."/>
            <person name="Spirin V."/>
            <person name="Szebenyi C."/>
            <person name="Tomsovsky M."/>
            <person name="Tulloss R.E."/>
            <person name="Uehling J."/>
            <person name="Grigoriev I.V."/>
            <person name="Vagvolgyi C."/>
            <person name="Papp T."/>
            <person name="Martin F.M."/>
            <person name="Miettinen O."/>
            <person name="Hibbett D.S."/>
            <person name="Nagy L.G."/>
        </authorList>
    </citation>
    <scope>NUCLEOTIDE SEQUENCE [LARGE SCALE GENOMIC DNA]</scope>
    <source>
        <strain evidence="2 3">OMC1185</strain>
    </source>
</reference>
<evidence type="ECO:0000313" key="3">
    <source>
        <dbReference type="Proteomes" id="UP000305948"/>
    </source>
</evidence>
<dbReference type="OrthoDB" id="2791511at2759"/>
<accession>A0A5C3NHB4</accession>
<dbReference type="AlphaFoldDB" id="A0A5C3NHB4"/>
<organism evidence="2 3">
    <name type="scientific">Heliocybe sulcata</name>
    <dbReference type="NCBI Taxonomy" id="5364"/>
    <lineage>
        <taxon>Eukaryota</taxon>
        <taxon>Fungi</taxon>
        <taxon>Dikarya</taxon>
        <taxon>Basidiomycota</taxon>
        <taxon>Agaricomycotina</taxon>
        <taxon>Agaricomycetes</taxon>
        <taxon>Gloeophyllales</taxon>
        <taxon>Gloeophyllaceae</taxon>
        <taxon>Heliocybe</taxon>
    </lineage>
</organism>
<gene>
    <name evidence="2" type="ORF">OE88DRAFT_1724695</name>
</gene>
<feature type="compositionally biased region" description="Basic residues" evidence="1">
    <location>
        <begin position="135"/>
        <end position="147"/>
    </location>
</feature>
<evidence type="ECO:0000256" key="1">
    <source>
        <dbReference type="SAM" id="MobiDB-lite"/>
    </source>
</evidence>
<dbReference type="EMBL" id="ML213508">
    <property type="protein sequence ID" value="TFK52951.1"/>
    <property type="molecule type" value="Genomic_DNA"/>
</dbReference>
<dbReference type="Proteomes" id="UP000305948">
    <property type="component" value="Unassembled WGS sequence"/>
</dbReference>
<name>A0A5C3NHB4_9AGAM</name>
<feature type="region of interest" description="Disordered" evidence="1">
    <location>
        <begin position="135"/>
        <end position="167"/>
    </location>
</feature>
<proteinExistence type="predicted"/>
<evidence type="ECO:0000313" key="2">
    <source>
        <dbReference type="EMBL" id="TFK52951.1"/>
    </source>
</evidence>
<sequence>MGDLLSLSVVLISVLSFVTSILAIVVRVGFTHAVPFSLPSEAVQQHHEGHMSQAMAQVDKLWHWSASLGLPFNVNGGSGGPGMSEAGMGMGYTGGAQLVRMNVNWHVPRKFGEKPPPPPPYVDPQAPLSMAKIIMSRHHRRPNRPPRRFQGTPAQQSRHSRLVESFV</sequence>